<dbReference type="EMBL" id="BAFN01000001">
    <property type="protein sequence ID" value="GAN33775.1"/>
    <property type="molecule type" value="Genomic_DNA"/>
</dbReference>
<protein>
    <submittedName>
        <fullName evidence="2">ATP dependent transcriptional activator</fullName>
    </submittedName>
</protein>
<sequence length="1080" mass="123495">MDAGLDYPVTWISAPAGSGKTTFIASYLDTHKLPFLWYQADASDADIATFFYYMGMAAKKAVPRKRPLPLLTSEYLPNISTFIRRYFETLYGRLPQPFFIIFDNYQDVPADASFHDMIVQGLDIIPDGIHVVVISRADPPHHFARLCANNRCNIIGWDEIRCTLDEFKEITRMKMPKKLTNEKVDLLYARMEGWVAGLVLMMEHAKSGYFDGALPAELTHGRVFDYFANEIFEKAGEETRIFLLKTAFLPMITVQMAEKLTGIHTSGHILSRLIRENYFTVAHPQPEVAYQYHSLFREYLVTKASDTFDTEELNNVKISAAIILEESGQIEDAASLFCKAKEWDGLMQLILKHAESLILQGRSKTLEEWISSVPEDIREVTPWLLFWFGVCRFLYNNPAAGRTYFDKAFKHFHVQGDVTGAWLAWTYAVDTFFHEFENFSSLDAYIRVFEDLIQKNSVFPSSEVESRVIFCRFISMMLRQPDHPEIKIWAKRVFSLLQKCSNMNLRLQCGFYLTVYYVWIGDFTNAGILVDILCKQVHLQTAPPLIRLLGKAAMIFYEWNTGSTGLCLQHISEVIEYTYRTGVHVWNLHLLSSGACAALNDGDIKTAIRLLEQIEPNLPTARKIDICFYHHIIAVKDLIMGNLISASEHVQMEVRMHSEINAPFPMAIGKITMSQIYAAMGKYPEAVMQLALARQIGNWMKSKHIEYMCLLTEAYFALELGIKGVDELHNAETNKHLPFSPTHDECKESDGESQLFRSPFAKVYGGYGLEILRKAMTLGREQNFISCFLWRFDIMPRLCVKALEAGIEVAYVRNLIRKRNLVPDVPPLEIDDWPWPLRVFTLGQFSLQKDEKPLISSGKVQKRPLEMLKALIALGGKDVREEQLNDILWPEAEGDVAHISFETTLHRLRQMVGNVLAIQCQEGRLSLDPRYWWVDAWAFERIVEEVDTLWKSHRLDEAERTQRSLNHSTGLKPWPPLTKGDSGGRFPSDKVDFHEDGFASSIRQAQGRINSSYTSLAEKAMGIYKGHFLQTDAAYSWAVTYREVLRSKFHRLVIGLGRYWEEAGNYGKALEVLKEGACGG</sequence>
<reference evidence="3" key="1">
    <citation type="journal article" date="2015" name="Genome Announc.">
        <title>Draft Genome Sequence of an Anaerobic Ammonium-Oxidizing Bacterium, "Candidatus Brocadia sinica".</title>
        <authorList>
            <person name="Oshiki M."/>
            <person name="Shinyako-Hata K."/>
            <person name="Satoh H."/>
            <person name="Okabe S."/>
        </authorList>
    </citation>
    <scope>NUCLEOTIDE SEQUENCE [LARGE SCALE GENOMIC DNA]</scope>
    <source>
        <strain evidence="3">JPN1</strain>
    </source>
</reference>
<feature type="domain" description="MalT-like winged helix" evidence="1">
    <location>
        <begin position="229"/>
        <end position="305"/>
    </location>
</feature>
<proteinExistence type="predicted"/>
<dbReference type="PANTHER" id="PTHR35807">
    <property type="entry name" value="TRANSCRIPTIONAL REGULATOR REDD-RELATED"/>
    <property type="match status" value="1"/>
</dbReference>
<dbReference type="InterPro" id="IPR059106">
    <property type="entry name" value="WHD_MalT"/>
</dbReference>
<comment type="caution">
    <text evidence="2">The sequence shown here is derived from an EMBL/GenBank/DDBJ whole genome shotgun (WGS) entry which is preliminary data.</text>
</comment>
<evidence type="ECO:0000259" key="1">
    <source>
        <dbReference type="Pfam" id="PF25873"/>
    </source>
</evidence>
<accession>A0ABQ0JYH0</accession>
<organism evidence="2 3">
    <name type="scientific">Candidatus Brocadia sinica JPN1</name>
    <dbReference type="NCBI Taxonomy" id="1197129"/>
    <lineage>
        <taxon>Bacteria</taxon>
        <taxon>Pseudomonadati</taxon>
        <taxon>Planctomycetota</taxon>
        <taxon>Candidatus Brocadiia</taxon>
        <taxon>Candidatus Brocadiales</taxon>
        <taxon>Candidatus Brocadiaceae</taxon>
        <taxon>Candidatus Brocadia</taxon>
    </lineage>
</organism>
<gene>
    <name evidence="2" type="ORF">BROSI_A2309</name>
</gene>
<dbReference type="SUPFAM" id="SSF52540">
    <property type="entry name" value="P-loop containing nucleoside triphosphate hydrolases"/>
    <property type="match status" value="1"/>
</dbReference>
<name>A0ABQ0JYH0_9BACT</name>
<dbReference type="InterPro" id="IPR051677">
    <property type="entry name" value="AfsR-DnrI-RedD_regulator"/>
</dbReference>
<dbReference type="InterPro" id="IPR027417">
    <property type="entry name" value="P-loop_NTPase"/>
</dbReference>
<dbReference type="Proteomes" id="UP000032309">
    <property type="component" value="Unassembled WGS sequence"/>
</dbReference>
<keyword evidence="3" id="KW-1185">Reference proteome</keyword>
<dbReference type="Pfam" id="PF25873">
    <property type="entry name" value="WHD_MalT"/>
    <property type="match status" value="1"/>
</dbReference>
<evidence type="ECO:0000313" key="3">
    <source>
        <dbReference type="Proteomes" id="UP000032309"/>
    </source>
</evidence>
<dbReference type="Gene3D" id="1.10.10.10">
    <property type="entry name" value="Winged helix-like DNA-binding domain superfamily/Winged helix DNA-binding domain"/>
    <property type="match status" value="1"/>
</dbReference>
<dbReference type="InterPro" id="IPR036388">
    <property type="entry name" value="WH-like_DNA-bd_sf"/>
</dbReference>
<evidence type="ECO:0000313" key="2">
    <source>
        <dbReference type="EMBL" id="GAN33775.1"/>
    </source>
</evidence>